<protein>
    <submittedName>
        <fullName evidence="2">Uncharacterized protein</fullName>
    </submittedName>
</protein>
<name>A0A871R2H6_DEKBR</name>
<dbReference type="Proteomes" id="UP000663131">
    <property type="component" value="Chromosome 8"/>
</dbReference>
<feature type="compositionally biased region" description="Basic and acidic residues" evidence="1">
    <location>
        <begin position="548"/>
        <end position="557"/>
    </location>
</feature>
<dbReference type="OrthoDB" id="4021219at2759"/>
<evidence type="ECO:0000313" key="3">
    <source>
        <dbReference type="Proteomes" id="UP000663131"/>
    </source>
</evidence>
<feature type="region of interest" description="Disordered" evidence="1">
    <location>
        <begin position="241"/>
        <end position="347"/>
    </location>
</feature>
<dbReference type="EMBL" id="CP063136">
    <property type="protein sequence ID" value="QOU20633.1"/>
    <property type="molecule type" value="Genomic_DNA"/>
</dbReference>
<feature type="region of interest" description="Disordered" evidence="1">
    <location>
        <begin position="543"/>
        <end position="632"/>
    </location>
</feature>
<feature type="compositionally biased region" description="Acidic residues" evidence="1">
    <location>
        <begin position="333"/>
        <end position="343"/>
    </location>
</feature>
<accession>A0A871R2H6</accession>
<feature type="region of interest" description="Disordered" evidence="1">
    <location>
        <begin position="406"/>
        <end position="451"/>
    </location>
</feature>
<proteinExistence type="predicted"/>
<evidence type="ECO:0000256" key="1">
    <source>
        <dbReference type="SAM" id="MobiDB-lite"/>
    </source>
</evidence>
<sequence length="632" mass="71433">MSGDVLPYSDPLLELLKDPYLNKEKDKAQVLVKYIEKIKDSTLKAWCIEAFEILRDLEKIEVKINNWEFQTLDFNISVDSVMLNEQDVKRRKFNLQVAKRVARHCLDFHKILGRLGVEIDELSSFSKRLSPLQKISDPGTILTELNLRVIKIQSVLADQISIHYSRARLVNIGISLEDLVHSNEDDSETKGGINNDTLRNYKQFVNNLLQQLNATVRSGDTIGAMECISIVNDVEKMFNSMKAQREQQRQKKILDRQEEERKTRQTERDRAHQIKEDELREDLKREQQKRKYNVESEFKQAARSQGIPSPPNSSNVGKHARHVSGFSSGNESIDSDEDIDMSEADSTLSSFDVDGRRKRRMNNDNIPVNLEDTILHRTTLTEKLPDLLSAFDEAKAAESGLKKVVSKAASGNKSMQTQTVSMKSEEKDNSESNNTSGESTRNEKGQLDSEDAQKVYTESIPRPLPGPSILKAFFQPVIKKPIFIDSNMQSHPLDGSVLQLQSLGRKRVKRLTGADVQKRLLKYKKDEQLKELTLSTKKLTSIQVGSGRVKETVKEIEQQLPRSPTSPTENSDQDTSKNEADTSNVKSNPVKNVTGPAVPDGSNLPDIQFPVFNMNNDDTMVSEESSMDDSVD</sequence>
<feature type="compositionally biased region" description="Basic and acidic residues" evidence="1">
    <location>
        <begin position="440"/>
        <end position="451"/>
    </location>
</feature>
<feature type="compositionally biased region" description="Polar residues" evidence="1">
    <location>
        <begin position="560"/>
        <end position="570"/>
    </location>
</feature>
<feature type="compositionally biased region" description="Polar residues" evidence="1">
    <location>
        <begin position="409"/>
        <end position="422"/>
    </location>
</feature>
<reference evidence="2" key="1">
    <citation type="submission" date="2020-10" db="EMBL/GenBank/DDBJ databases">
        <authorList>
            <person name="Palmer J.M."/>
        </authorList>
    </citation>
    <scope>NUCLEOTIDE SEQUENCE</scope>
    <source>
        <strain evidence="2">UCD 2041</strain>
    </source>
</reference>
<dbReference type="GeneID" id="64572268"/>
<organism evidence="2 3">
    <name type="scientific">Dekkera bruxellensis</name>
    <name type="common">Brettanomyces custersii</name>
    <dbReference type="NCBI Taxonomy" id="5007"/>
    <lineage>
        <taxon>Eukaryota</taxon>
        <taxon>Fungi</taxon>
        <taxon>Dikarya</taxon>
        <taxon>Ascomycota</taxon>
        <taxon>Saccharomycotina</taxon>
        <taxon>Pichiomycetes</taxon>
        <taxon>Pichiales</taxon>
        <taxon>Pichiaceae</taxon>
        <taxon>Brettanomyces</taxon>
    </lineage>
</organism>
<feature type="compositionally biased region" description="Basic and acidic residues" evidence="1">
    <location>
        <begin position="243"/>
        <end position="286"/>
    </location>
</feature>
<reference evidence="2" key="2">
    <citation type="journal article" name="BMC Genomics">
        <title>New genome assemblies reveal patterns of domestication and adaptation across Brettanomyces (Dekkera) species.</title>
        <authorList>
            <person name="Roach M.J."/>
            <person name="Borneman A.R."/>
        </authorList>
    </citation>
    <scope>NUCLEOTIDE SEQUENCE</scope>
    <source>
        <strain evidence="2">UCD 2041</strain>
    </source>
</reference>
<dbReference type="RefSeq" id="XP_041137126.1">
    <property type="nucleotide sequence ID" value="XM_041278912.1"/>
</dbReference>
<feature type="compositionally biased region" description="Polar residues" evidence="1">
    <location>
        <begin position="581"/>
        <end position="591"/>
    </location>
</feature>
<dbReference type="KEGG" id="bbrx:BRETT_000343"/>
<dbReference type="AlphaFoldDB" id="A0A871R2H6"/>
<evidence type="ECO:0000313" key="2">
    <source>
        <dbReference type="EMBL" id="QOU20633.1"/>
    </source>
</evidence>
<gene>
    <name evidence="2" type="ORF">BRETT_000343</name>
</gene>
<feature type="compositionally biased region" description="Polar residues" evidence="1">
    <location>
        <begin position="302"/>
        <end position="316"/>
    </location>
</feature>